<protein>
    <recommendedName>
        <fullName evidence="3">Addiction module toxin, HicA family</fullName>
    </recommendedName>
</protein>
<evidence type="ECO:0008006" key="3">
    <source>
        <dbReference type="Google" id="ProtNLM"/>
    </source>
</evidence>
<dbReference type="Proteomes" id="UP000032300">
    <property type="component" value="Chromosome"/>
</dbReference>
<reference evidence="1 2" key="1">
    <citation type="journal article" date="2015" name="Int. J. Syst. Evol. Microbiol.">
        <title>Sphingomonas hengshuiensis sp. nov., isolated from lake wetland.</title>
        <authorList>
            <person name="Wei S."/>
            <person name="Wang T."/>
            <person name="Liu H."/>
            <person name="Zhang C."/>
            <person name="Guo J."/>
            <person name="Wang Q."/>
            <person name="Liang K."/>
            <person name="Zhang Z."/>
        </authorList>
    </citation>
    <scope>NUCLEOTIDE SEQUENCE [LARGE SCALE GENOMIC DNA]</scope>
    <source>
        <strain evidence="1 2">WHSC-8</strain>
    </source>
</reference>
<dbReference type="RefSeq" id="WP_044333514.1">
    <property type="nucleotide sequence ID" value="NZ_CP010836.1"/>
</dbReference>
<evidence type="ECO:0000313" key="1">
    <source>
        <dbReference type="EMBL" id="AJP72934.1"/>
    </source>
</evidence>
<reference evidence="1 2" key="2">
    <citation type="submission" date="2015-02" db="EMBL/GenBank/DDBJ databases">
        <title>The complete genome of Sphingomonas hengshuiensis sp. WHSC-8 isolated from soil of Hengshui Lake.</title>
        <authorList>
            <person name="Wei S."/>
            <person name="Guo J."/>
            <person name="Su C."/>
            <person name="Wu R."/>
            <person name="Zhang Z."/>
            <person name="Liang K."/>
            <person name="Li H."/>
            <person name="Wang T."/>
            <person name="Liu H."/>
            <person name="Zhang C."/>
            <person name="Li Z."/>
            <person name="Wang Q."/>
            <person name="Meng J."/>
        </authorList>
    </citation>
    <scope>NUCLEOTIDE SEQUENCE [LARGE SCALE GENOMIC DNA]</scope>
    <source>
        <strain evidence="1 2">WHSC-8</strain>
    </source>
</reference>
<name>A0A7U4J9Y3_9SPHN</name>
<organism evidence="1 2">
    <name type="scientific">Sphingomonas hengshuiensis</name>
    <dbReference type="NCBI Taxonomy" id="1609977"/>
    <lineage>
        <taxon>Bacteria</taxon>
        <taxon>Pseudomonadati</taxon>
        <taxon>Pseudomonadota</taxon>
        <taxon>Alphaproteobacteria</taxon>
        <taxon>Sphingomonadales</taxon>
        <taxon>Sphingomonadaceae</taxon>
        <taxon>Sphingomonas</taxon>
    </lineage>
</organism>
<dbReference type="KEGG" id="sphi:TS85_15750"/>
<dbReference type="EMBL" id="CP010836">
    <property type="protein sequence ID" value="AJP72934.1"/>
    <property type="molecule type" value="Genomic_DNA"/>
</dbReference>
<sequence length="80" mass="9215">MKVILQLARAMRSRGFRYRRIERGVYHFVLSRKVGERTAYAGKMFSARGISSLAEVLNLEELADRVKFRAEAELKRLAVA</sequence>
<proteinExistence type="predicted"/>
<gene>
    <name evidence="1" type="ORF">TS85_15750</name>
</gene>
<keyword evidence="2" id="KW-1185">Reference proteome</keyword>
<accession>A0A7U4J9Y3</accession>
<dbReference type="AlphaFoldDB" id="A0A7U4J9Y3"/>
<evidence type="ECO:0000313" key="2">
    <source>
        <dbReference type="Proteomes" id="UP000032300"/>
    </source>
</evidence>